<dbReference type="AlphaFoldDB" id="A0A1J0R7G1"/>
<name>A0A1J0R7G1_9TRYP</name>
<protein>
    <submittedName>
        <fullName evidence="3">Variant surface glycoprotein 1125.1506</fullName>
    </submittedName>
</protein>
<evidence type="ECO:0000256" key="1">
    <source>
        <dbReference type="SAM" id="MobiDB-lite"/>
    </source>
</evidence>
<proteinExistence type="predicted"/>
<keyword evidence="2" id="KW-0732">Signal</keyword>
<sequence length="311" mass="33184">MAAGLGFQQPIVFLLATATLTHASKSTPPANAEVIDFCTEAEYGEEIINELTRWVNTGTASLRTLADDATTYKLAATRYAHQPEGLAFETLAALAQSRLTLQAQTIKDAIQVQVNAIALLSKRMAELATLHAGDMATISTASSGRYTTTNHPIAEAAASKRCEIAATTTAKKTTTCQPKSSSAPEPRAIRQQLKPGSEIAIRDPAKLLRRKYELLVGVKGTFTGSNTWAAVSDRPGCTDDGSGGGIGAESNVVAASLQTASERPSFTKGRIDTAGPAQTALRPQNPRQIRGSYSQQTPNWQRRCMQHCKPN</sequence>
<reference evidence="3" key="1">
    <citation type="submission" date="2016-08" db="EMBL/GenBank/DDBJ databases">
        <title>VSG repertoire of Trypanosoma brucei EATRO 1125.</title>
        <authorList>
            <person name="Cross G.A."/>
        </authorList>
    </citation>
    <scope>NUCLEOTIDE SEQUENCE</scope>
    <source>
        <strain evidence="3">EATRO 1125</strain>
    </source>
</reference>
<feature type="compositionally biased region" description="Polar residues" evidence="1">
    <location>
        <begin position="281"/>
        <end position="298"/>
    </location>
</feature>
<evidence type="ECO:0000256" key="2">
    <source>
        <dbReference type="SAM" id="SignalP"/>
    </source>
</evidence>
<feature type="signal peptide" evidence="2">
    <location>
        <begin position="1"/>
        <end position="23"/>
    </location>
</feature>
<feature type="chain" id="PRO_5012475571" evidence="2">
    <location>
        <begin position="24"/>
        <end position="311"/>
    </location>
</feature>
<dbReference type="VEuPathDB" id="TriTrypDB:Tb427_000633700"/>
<accession>A0A1J0R7G1</accession>
<dbReference type="EMBL" id="KX699742">
    <property type="protein sequence ID" value="APD73698.1"/>
    <property type="molecule type" value="Genomic_DNA"/>
</dbReference>
<evidence type="ECO:0000313" key="3">
    <source>
        <dbReference type="EMBL" id="APD73698.1"/>
    </source>
</evidence>
<feature type="region of interest" description="Disordered" evidence="1">
    <location>
        <begin position="268"/>
        <end position="298"/>
    </location>
</feature>
<organism evidence="3">
    <name type="scientific">Trypanosoma brucei</name>
    <dbReference type="NCBI Taxonomy" id="5691"/>
    <lineage>
        <taxon>Eukaryota</taxon>
        <taxon>Discoba</taxon>
        <taxon>Euglenozoa</taxon>
        <taxon>Kinetoplastea</taxon>
        <taxon>Metakinetoplastina</taxon>
        <taxon>Trypanosomatida</taxon>
        <taxon>Trypanosomatidae</taxon>
        <taxon>Trypanosoma</taxon>
    </lineage>
</organism>